<dbReference type="Gene3D" id="3.30.70.3290">
    <property type="match status" value="1"/>
</dbReference>
<dbReference type="SUPFAM" id="SSF55048">
    <property type="entry name" value="Probable ACP-binding domain of malonyl-CoA ACP transacylase"/>
    <property type="match status" value="1"/>
</dbReference>
<dbReference type="InterPro" id="IPR050091">
    <property type="entry name" value="PKS_NRPS_Biosynth_Enz"/>
</dbReference>
<gene>
    <name evidence="6" type="ORF">C8E97_2449</name>
</gene>
<dbReference type="EMBL" id="RBXO01000001">
    <property type="protein sequence ID" value="RKT53863.1"/>
    <property type="molecule type" value="Genomic_DNA"/>
</dbReference>
<dbReference type="InterPro" id="IPR016035">
    <property type="entry name" value="Acyl_Trfase/lysoPLipase"/>
</dbReference>
<dbReference type="Pfam" id="PF00698">
    <property type="entry name" value="Acyl_transf_1"/>
    <property type="match status" value="1"/>
</dbReference>
<name>A0A495VZB0_9PSEU</name>
<proteinExistence type="predicted"/>
<keyword evidence="4" id="KW-0012">Acyltransferase</keyword>
<dbReference type="PANTHER" id="PTHR43775:SF51">
    <property type="entry name" value="INACTIVE PHENOLPHTHIOCEROL SYNTHESIS POLYKETIDE SYNTHASE TYPE I PKS1-RELATED"/>
    <property type="match status" value="1"/>
</dbReference>
<dbReference type="Proteomes" id="UP000282084">
    <property type="component" value="Unassembled WGS sequence"/>
</dbReference>
<evidence type="ECO:0000256" key="4">
    <source>
        <dbReference type="ARBA" id="ARBA00023315"/>
    </source>
</evidence>
<keyword evidence="2" id="KW-0597">Phosphoprotein</keyword>
<evidence type="ECO:0000256" key="3">
    <source>
        <dbReference type="ARBA" id="ARBA00022679"/>
    </source>
</evidence>
<keyword evidence="7" id="KW-1185">Reference proteome</keyword>
<feature type="domain" description="Malonyl-CoA:ACP transacylase (MAT)" evidence="5">
    <location>
        <begin position="104"/>
        <end position="402"/>
    </location>
</feature>
<organism evidence="6 7">
    <name type="scientific">Saccharothrix australiensis</name>
    <dbReference type="NCBI Taxonomy" id="2072"/>
    <lineage>
        <taxon>Bacteria</taxon>
        <taxon>Bacillati</taxon>
        <taxon>Actinomycetota</taxon>
        <taxon>Actinomycetes</taxon>
        <taxon>Pseudonocardiales</taxon>
        <taxon>Pseudonocardiaceae</taxon>
        <taxon>Saccharothrix</taxon>
    </lineage>
</organism>
<dbReference type="SUPFAM" id="SSF52151">
    <property type="entry name" value="FabD/lysophospholipase-like"/>
    <property type="match status" value="1"/>
</dbReference>
<dbReference type="FunFam" id="3.40.366.10:FF:000002">
    <property type="entry name" value="Probable polyketide synthase 2"/>
    <property type="match status" value="1"/>
</dbReference>
<dbReference type="GO" id="GO:0004312">
    <property type="term" value="F:fatty acid synthase activity"/>
    <property type="evidence" value="ECO:0007669"/>
    <property type="project" value="TreeGrafter"/>
</dbReference>
<evidence type="ECO:0000259" key="5">
    <source>
        <dbReference type="SMART" id="SM00827"/>
    </source>
</evidence>
<protein>
    <submittedName>
        <fullName evidence="6">Polyketide synthase 12</fullName>
    </submittedName>
</protein>
<accession>A0A495VZB0</accession>
<dbReference type="AlphaFoldDB" id="A0A495VZB0"/>
<keyword evidence="3" id="KW-0808">Transferase</keyword>
<dbReference type="PANTHER" id="PTHR43775">
    <property type="entry name" value="FATTY ACID SYNTHASE"/>
    <property type="match status" value="1"/>
</dbReference>
<comment type="caution">
    <text evidence="6">The sequence shown here is derived from an EMBL/GenBank/DDBJ whole genome shotgun (WGS) entry which is preliminary data.</text>
</comment>
<dbReference type="InterPro" id="IPR016036">
    <property type="entry name" value="Malonyl_transacylase_ACP-bd"/>
</dbReference>
<reference evidence="6 7" key="1">
    <citation type="submission" date="2018-10" db="EMBL/GenBank/DDBJ databases">
        <title>Sequencing the genomes of 1000 actinobacteria strains.</title>
        <authorList>
            <person name="Klenk H.-P."/>
        </authorList>
    </citation>
    <scope>NUCLEOTIDE SEQUENCE [LARGE SCALE GENOMIC DNA]</scope>
    <source>
        <strain evidence="6 7">DSM 43800</strain>
    </source>
</reference>
<evidence type="ECO:0000313" key="7">
    <source>
        <dbReference type="Proteomes" id="UP000282084"/>
    </source>
</evidence>
<dbReference type="InterPro" id="IPR001227">
    <property type="entry name" value="Ac_transferase_dom_sf"/>
</dbReference>
<keyword evidence="1" id="KW-0596">Phosphopantetheine</keyword>
<dbReference type="Gene3D" id="3.40.366.10">
    <property type="entry name" value="Malonyl-Coenzyme A Acyl Carrier Protein, domain 2"/>
    <property type="match status" value="1"/>
</dbReference>
<dbReference type="InterPro" id="IPR014043">
    <property type="entry name" value="Acyl_transferase_dom"/>
</dbReference>
<evidence type="ECO:0000313" key="6">
    <source>
        <dbReference type="EMBL" id="RKT53863.1"/>
    </source>
</evidence>
<dbReference type="GO" id="GO:0006633">
    <property type="term" value="P:fatty acid biosynthetic process"/>
    <property type="evidence" value="ECO:0007669"/>
    <property type="project" value="TreeGrafter"/>
</dbReference>
<sequence>MIQQTAEVRNATTVPWVLSGRSEAGLRAQAARLLTHAEGATAPDVHAVGRSLVRTGVAFEHRAVVLGRDVGELVAGARAVAEGSPAPNVVSGRVDGTRPGVVFVFPGQGTQWAGMAVGLLADAPVFAASVDACAEALAPHLDWSLHDVLRGAPDAPPLDRVDVVQPVLFTVMVSLAELWRSFGVTPAAVVGHSQGEIAAAKVAGALSLEDAARLVALRSQALTAIRGRGDMVTVLARRDRVLELLEPFGDRLAVAAVNGPATVTVSGDVEAMSEFNAVLRAGKLLRWRVPGVDFAAHSPHVADLREALLELAAGITPRASEVPFYSTVTGAPTPTTDLDAGYWYRNLRQTVRYDEATRALLADGHAVFLECSAQPVLTVGMQDTAEEAGRSAAFLATLRNGDGGLGRFLTAAAEVHVTGAGVDWSAVFPTTR</sequence>
<evidence type="ECO:0000256" key="2">
    <source>
        <dbReference type="ARBA" id="ARBA00022553"/>
    </source>
</evidence>
<dbReference type="SMART" id="SM00827">
    <property type="entry name" value="PKS_AT"/>
    <property type="match status" value="1"/>
</dbReference>
<dbReference type="RefSeq" id="WP_211346984.1">
    <property type="nucleotide sequence ID" value="NZ_RBXO01000001.1"/>
</dbReference>
<evidence type="ECO:0000256" key="1">
    <source>
        <dbReference type="ARBA" id="ARBA00022450"/>
    </source>
</evidence>